<proteinExistence type="predicted"/>
<evidence type="ECO:0000313" key="1">
    <source>
        <dbReference type="EMBL" id="RLE12877.1"/>
    </source>
</evidence>
<reference evidence="1 2" key="1">
    <citation type="submission" date="2018-06" db="EMBL/GenBank/DDBJ databases">
        <title>Extensive metabolic versatility and redundancy in microbially diverse, dynamic hydrothermal sediments.</title>
        <authorList>
            <person name="Dombrowski N."/>
            <person name="Teske A."/>
            <person name="Baker B.J."/>
        </authorList>
    </citation>
    <scope>NUCLEOTIDE SEQUENCE [LARGE SCALE GENOMIC DNA]</scope>
    <source>
        <strain evidence="1">B3_G15</strain>
    </source>
</reference>
<dbReference type="Proteomes" id="UP000280417">
    <property type="component" value="Unassembled WGS sequence"/>
</dbReference>
<organism evidence="1 2">
    <name type="scientific">Aerophobetes bacterium</name>
    <dbReference type="NCBI Taxonomy" id="2030807"/>
    <lineage>
        <taxon>Bacteria</taxon>
        <taxon>Candidatus Aerophobota</taxon>
    </lineage>
</organism>
<dbReference type="EMBL" id="QMQA01000132">
    <property type="protein sequence ID" value="RLE12877.1"/>
    <property type="molecule type" value="Genomic_DNA"/>
</dbReference>
<gene>
    <name evidence="1" type="ORF">DRJ04_05355</name>
</gene>
<name>A0A662DEC7_UNCAE</name>
<dbReference type="AlphaFoldDB" id="A0A662DEC7"/>
<accession>A0A662DEC7</accession>
<sequence length="68" mass="7997">MQTATKLRILLEKVYEKSKRLVEIPPFKQYAICDGIYNLLFGRKFSKQEKEPILQTPQLLLPLDIFIS</sequence>
<protein>
    <submittedName>
        <fullName evidence="1">Uncharacterized protein</fullName>
    </submittedName>
</protein>
<evidence type="ECO:0000313" key="2">
    <source>
        <dbReference type="Proteomes" id="UP000280417"/>
    </source>
</evidence>
<comment type="caution">
    <text evidence="1">The sequence shown here is derived from an EMBL/GenBank/DDBJ whole genome shotgun (WGS) entry which is preliminary data.</text>
</comment>